<reference evidence="1 2" key="2">
    <citation type="submission" date="2018-11" db="EMBL/GenBank/DDBJ databases">
        <authorList>
            <consortium name="Pathogen Informatics"/>
        </authorList>
    </citation>
    <scope>NUCLEOTIDE SEQUENCE [LARGE SCALE GENOMIC DNA]</scope>
</reference>
<sequence length="109" mass="12232">MKEMGISEAVVYSLLRRCNIEDVSEFFNNILLTGGNCLFEGMKERTTEEIRSLAPSHCDVRVTLPSNPIFYAWGGGVLLSNDDLFPSMCVTRAEYLENGENICAQRFVS</sequence>
<proteinExistence type="predicted"/>
<dbReference type="WBParaSite" id="SBAD_0000933201-mRNA-1">
    <property type="protein sequence ID" value="SBAD_0000933201-mRNA-1"/>
    <property type="gene ID" value="SBAD_0000933201"/>
</dbReference>
<dbReference type="Gene3D" id="3.30.420.40">
    <property type="match status" value="2"/>
</dbReference>
<dbReference type="Proteomes" id="UP000270296">
    <property type="component" value="Unassembled WGS sequence"/>
</dbReference>
<dbReference type="Pfam" id="PF00022">
    <property type="entry name" value="Actin"/>
    <property type="match status" value="1"/>
</dbReference>
<dbReference type="AlphaFoldDB" id="A0A183IZF8"/>
<evidence type="ECO:0000313" key="2">
    <source>
        <dbReference type="Proteomes" id="UP000270296"/>
    </source>
</evidence>
<evidence type="ECO:0000313" key="1">
    <source>
        <dbReference type="EMBL" id="VDP20583.1"/>
    </source>
</evidence>
<organism evidence="3">
    <name type="scientific">Soboliphyme baturini</name>
    <dbReference type="NCBI Taxonomy" id="241478"/>
    <lineage>
        <taxon>Eukaryota</taxon>
        <taxon>Metazoa</taxon>
        <taxon>Ecdysozoa</taxon>
        <taxon>Nematoda</taxon>
        <taxon>Enoplea</taxon>
        <taxon>Dorylaimia</taxon>
        <taxon>Dioctophymatida</taxon>
        <taxon>Dioctophymatoidea</taxon>
        <taxon>Soboliphymatidae</taxon>
        <taxon>Soboliphyme</taxon>
    </lineage>
</organism>
<reference evidence="3" key="1">
    <citation type="submission" date="2016-06" db="UniProtKB">
        <authorList>
            <consortium name="WormBaseParasite"/>
        </authorList>
    </citation>
    <scope>IDENTIFICATION</scope>
</reference>
<dbReference type="SUPFAM" id="SSF53067">
    <property type="entry name" value="Actin-like ATPase domain"/>
    <property type="match status" value="1"/>
</dbReference>
<dbReference type="EMBL" id="UZAM01012201">
    <property type="protein sequence ID" value="VDP20583.1"/>
    <property type="molecule type" value="Genomic_DNA"/>
</dbReference>
<dbReference type="OrthoDB" id="6220758at2759"/>
<dbReference type="PANTHER" id="PTHR11937">
    <property type="entry name" value="ACTIN"/>
    <property type="match status" value="1"/>
</dbReference>
<protein>
    <submittedName>
        <fullName evidence="3">RibD_C domain-containing protein</fullName>
    </submittedName>
</protein>
<evidence type="ECO:0000313" key="3">
    <source>
        <dbReference type="WBParaSite" id="SBAD_0000933201-mRNA-1"/>
    </source>
</evidence>
<name>A0A183IZF8_9BILA</name>
<gene>
    <name evidence="1" type="ORF">SBAD_LOCUS9005</name>
</gene>
<dbReference type="InterPro" id="IPR004000">
    <property type="entry name" value="Actin"/>
</dbReference>
<keyword evidence="2" id="KW-1185">Reference proteome</keyword>
<dbReference type="InterPro" id="IPR043129">
    <property type="entry name" value="ATPase_NBD"/>
</dbReference>
<accession>A0A183IZF8</accession>